<feature type="coiled-coil region" evidence="1">
    <location>
        <begin position="114"/>
        <end position="160"/>
    </location>
</feature>
<sequence length="355" mass="40018">MERASKAIRRSGVRLKSLGGGHSELNMVISEMKDVRQAAKVFMTAQNSAAQDLTSWAAGNENRAIQDIMSQLAELNTLWTDVQKEFAEHLKNFKHQFEMILEGEKQVDHARTHLAQCEQRELKIRKELKKAAKKATVEEINNLEIKLSQAERAKDLAQLEVVERVHENEAVKLIRLKEGLIKVSDAYVEMANKCAIIFSAQKEISHYVPDVHGRDLHEVKYTGSGATKLAVIKAREKVLQYRQQNYRLLPCNPAIEDPPPPYTPGFYDPTTGRLYNEEETLANNRLGNQSTVQRQRAVPSVTQLPSDTSYIGSLPSESDWQASPPCPPIWNSEIQWDTEDCYPDDLADALGAAKI</sequence>
<dbReference type="GeneID" id="106474345"/>
<gene>
    <name evidence="3" type="primary">LOC106474345</name>
</gene>
<dbReference type="PANTHER" id="PTHR31962">
    <property type="entry name" value="SPHINGOLIPID LONG CHAIN BASE-RESPONSIVE PROTEIN PIL1"/>
    <property type="match status" value="1"/>
</dbReference>
<name>A0ABM1BXE6_LIMPO</name>
<evidence type="ECO:0000313" key="3">
    <source>
        <dbReference type="RefSeq" id="XP_013790493.1"/>
    </source>
</evidence>
<dbReference type="PANTHER" id="PTHR31962:SF1">
    <property type="entry name" value="SPHINGOLIPID LONG CHAIN BASE-RESPONSIVE PROTEIN PIL1"/>
    <property type="match status" value="1"/>
</dbReference>
<protein>
    <submittedName>
        <fullName evidence="3">Uncharacterized protein LOC106474345 isoform X1</fullName>
    </submittedName>
</protein>
<keyword evidence="1" id="KW-0175">Coiled coil</keyword>
<keyword evidence="2" id="KW-1185">Reference proteome</keyword>
<accession>A0ABM1BXE6</accession>
<dbReference type="Gene3D" id="1.20.1270.60">
    <property type="entry name" value="Arfaptin homology (AH) domain/BAR domain"/>
    <property type="match status" value="1"/>
</dbReference>
<proteinExistence type="predicted"/>
<dbReference type="RefSeq" id="XP_013790493.1">
    <property type="nucleotide sequence ID" value="XM_013935039.2"/>
</dbReference>
<dbReference type="Proteomes" id="UP000694941">
    <property type="component" value="Unplaced"/>
</dbReference>
<evidence type="ECO:0000256" key="1">
    <source>
        <dbReference type="SAM" id="Coils"/>
    </source>
</evidence>
<organism evidence="2 3">
    <name type="scientific">Limulus polyphemus</name>
    <name type="common">Atlantic horseshoe crab</name>
    <dbReference type="NCBI Taxonomy" id="6850"/>
    <lineage>
        <taxon>Eukaryota</taxon>
        <taxon>Metazoa</taxon>
        <taxon>Ecdysozoa</taxon>
        <taxon>Arthropoda</taxon>
        <taxon>Chelicerata</taxon>
        <taxon>Merostomata</taxon>
        <taxon>Xiphosura</taxon>
        <taxon>Limulidae</taxon>
        <taxon>Limulus</taxon>
    </lineage>
</organism>
<evidence type="ECO:0000313" key="2">
    <source>
        <dbReference type="Proteomes" id="UP000694941"/>
    </source>
</evidence>
<reference evidence="3" key="1">
    <citation type="submission" date="2025-08" db="UniProtKB">
        <authorList>
            <consortium name="RefSeq"/>
        </authorList>
    </citation>
    <scope>IDENTIFICATION</scope>
    <source>
        <tissue evidence="3">Muscle</tissue>
    </source>
</reference>
<dbReference type="InterPro" id="IPR027267">
    <property type="entry name" value="AH/BAR_dom_sf"/>
</dbReference>
<dbReference type="InterPro" id="IPR028245">
    <property type="entry name" value="PIL1/LSP1"/>
</dbReference>